<keyword evidence="1" id="KW-0472">Membrane</keyword>
<organism evidence="2 3">
    <name type="scientific">Devosia limi DSM 17137</name>
    <dbReference type="NCBI Taxonomy" id="1121477"/>
    <lineage>
        <taxon>Bacteria</taxon>
        <taxon>Pseudomonadati</taxon>
        <taxon>Pseudomonadota</taxon>
        <taxon>Alphaproteobacteria</taxon>
        <taxon>Hyphomicrobiales</taxon>
        <taxon>Devosiaceae</taxon>
        <taxon>Devosia</taxon>
    </lineage>
</organism>
<evidence type="ECO:0000256" key="1">
    <source>
        <dbReference type="SAM" id="Phobius"/>
    </source>
</evidence>
<sequence length="51" mass="5167">MASKLTCSILGGVFVGGVLASVAGHPETLIPVFIAVGAGAAGIWHYVERQD</sequence>
<dbReference type="EMBL" id="FQVC01000003">
    <property type="protein sequence ID" value="SHE87305.1"/>
    <property type="molecule type" value="Genomic_DNA"/>
</dbReference>
<reference evidence="2 3" key="1">
    <citation type="submission" date="2016-11" db="EMBL/GenBank/DDBJ databases">
        <authorList>
            <person name="Jaros S."/>
            <person name="Januszkiewicz K."/>
            <person name="Wedrychowicz H."/>
        </authorList>
    </citation>
    <scope>NUCLEOTIDE SEQUENCE [LARGE SCALE GENOMIC DNA]</scope>
    <source>
        <strain evidence="2 3">DSM 17137</strain>
    </source>
</reference>
<gene>
    <name evidence="2" type="ORF">SAMN02745223_01285</name>
</gene>
<dbReference type="Proteomes" id="UP000184533">
    <property type="component" value="Unassembled WGS sequence"/>
</dbReference>
<keyword evidence="1" id="KW-1133">Transmembrane helix</keyword>
<accession>A0A1M4X1H7</accession>
<protein>
    <submittedName>
        <fullName evidence="2">Uncharacterized protein</fullName>
    </submittedName>
</protein>
<keyword evidence="1" id="KW-0812">Transmembrane</keyword>
<evidence type="ECO:0000313" key="3">
    <source>
        <dbReference type="Proteomes" id="UP000184533"/>
    </source>
</evidence>
<proteinExistence type="predicted"/>
<evidence type="ECO:0000313" key="2">
    <source>
        <dbReference type="EMBL" id="SHE87305.1"/>
    </source>
</evidence>
<feature type="transmembrane region" description="Helical" evidence="1">
    <location>
        <begin position="30"/>
        <end position="47"/>
    </location>
</feature>
<dbReference type="AlphaFoldDB" id="A0A1M4X1H7"/>
<name>A0A1M4X1H7_9HYPH</name>